<evidence type="ECO:0000313" key="3">
    <source>
        <dbReference type="Proteomes" id="UP000472261"/>
    </source>
</evidence>
<proteinExistence type="predicted"/>
<evidence type="ECO:0000313" key="2">
    <source>
        <dbReference type="Ensembl" id="ENSPCLP00000019930.1"/>
    </source>
</evidence>
<name>A0A669QJT0_PHACC</name>
<dbReference type="OMA" id="RVGSHVQ"/>
<feature type="region of interest" description="Disordered" evidence="1">
    <location>
        <begin position="166"/>
        <end position="195"/>
    </location>
</feature>
<organism evidence="2 3">
    <name type="scientific">Phasianus colchicus</name>
    <name type="common">Common pheasant</name>
    <dbReference type="NCBI Taxonomy" id="9054"/>
    <lineage>
        <taxon>Eukaryota</taxon>
        <taxon>Metazoa</taxon>
        <taxon>Chordata</taxon>
        <taxon>Craniata</taxon>
        <taxon>Vertebrata</taxon>
        <taxon>Euteleostomi</taxon>
        <taxon>Archelosauria</taxon>
        <taxon>Archosauria</taxon>
        <taxon>Dinosauria</taxon>
        <taxon>Saurischia</taxon>
        <taxon>Theropoda</taxon>
        <taxon>Coelurosauria</taxon>
        <taxon>Aves</taxon>
        <taxon>Neognathae</taxon>
        <taxon>Galloanserae</taxon>
        <taxon>Galliformes</taxon>
        <taxon>Phasianidae</taxon>
        <taxon>Phasianinae</taxon>
        <taxon>Phasianus</taxon>
    </lineage>
</organism>
<reference evidence="2" key="2">
    <citation type="submission" date="2025-09" db="UniProtKB">
        <authorList>
            <consortium name="Ensembl"/>
        </authorList>
    </citation>
    <scope>IDENTIFICATION</scope>
</reference>
<keyword evidence="3" id="KW-1185">Reference proteome</keyword>
<reference evidence="2" key="1">
    <citation type="submission" date="2025-08" db="UniProtKB">
        <authorList>
            <consortium name="Ensembl"/>
        </authorList>
    </citation>
    <scope>IDENTIFICATION</scope>
</reference>
<evidence type="ECO:0000256" key="1">
    <source>
        <dbReference type="SAM" id="MobiDB-lite"/>
    </source>
</evidence>
<dbReference type="Proteomes" id="UP000472261">
    <property type="component" value="Unplaced"/>
</dbReference>
<sequence length="195" mass="20550">MGCARAPGDATVERGEQQPVCHQLCKLAGVAACLHLEREEAIGAELVGVHRVGAHVRILGALEREASTQHGGLSHLKHVLLPGEGGSVVIDVQNLHLHTVQLQRALDEQLQVEQAGAPCFAHLLPVDPLVHKEDPILQVHLQVLPHPGPGHNAEPPRSVLQLLGHGVATTPAPPGTGPGGRSSLRSFPRSSADSR</sequence>
<feature type="compositionally biased region" description="Polar residues" evidence="1">
    <location>
        <begin position="183"/>
        <end position="195"/>
    </location>
</feature>
<dbReference type="Ensembl" id="ENSPCLT00000026971.1">
    <property type="protein sequence ID" value="ENSPCLP00000019930.1"/>
    <property type="gene ID" value="ENSPCLG00000017004.1"/>
</dbReference>
<accession>A0A669QJT0</accession>
<protein>
    <submittedName>
        <fullName evidence="2">Uncharacterized protein</fullName>
    </submittedName>
</protein>
<dbReference type="AlphaFoldDB" id="A0A669QJT0"/>